<dbReference type="SUPFAM" id="SSF55781">
    <property type="entry name" value="GAF domain-like"/>
    <property type="match status" value="1"/>
</dbReference>
<dbReference type="InterPro" id="IPR029016">
    <property type="entry name" value="GAF-like_dom_sf"/>
</dbReference>
<dbReference type="GO" id="GO:0006071">
    <property type="term" value="P:glycerol metabolic process"/>
    <property type="evidence" value="ECO:0007669"/>
    <property type="project" value="UniProtKB-KW"/>
</dbReference>
<dbReference type="SUPFAM" id="SSF46785">
    <property type="entry name" value="Winged helix' DNA-binding domain"/>
    <property type="match status" value="1"/>
</dbReference>
<accession>A0A9W6NUV0</accession>
<keyword evidence="2" id="KW-0805">Transcription regulation</keyword>
<keyword evidence="3" id="KW-0238">DNA-binding</keyword>
<dbReference type="InterPro" id="IPR005471">
    <property type="entry name" value="Tscrpt_reg_IclR_N"/>
</dbReference>
<gene>
    <name evidence="9" type="ORF">GCM10017577_08570</name>
</gene>
<keyword evidence="4" id="KW-0804">Transcription</keyword>
<dbReference type="PROSITE" id="PS51077">
    <property type="entry name" value="HTH_ICLR"/>
    <property type="match status" value="1"/>
</dbReference>
<dbReference type="Gene3D" id="3.30.450.40">
    <property type="match status" value="1"/>
</dbReference>
<dbReference type="GO" id="GO:0003700">
    <property type="term" value="F:DNA-binding transcription factor activity"/>
    <property type="evidence" value="ECO:0007669"/>
    <property type="project" value="TreeGrafter"/>
</dbReference>
<evidence type="ECO:0000259" key="8">
    <source>
        <dbReference type="PROSITE" id="PS51078"/>
    </source>
</evidence>
<dbReference type="SMART" id="SM00346">
    <property type="entry name" value="HTH_ICLR"/>
    <property type="match status" value="1"/>
</dbReference>
<organism evidence="9 10">
    <name type="scientific">Pseudonocardia halophobica</name>
    <dbReference type="NCBI Taxonomy" id="29401"/>
    <lineage>
        <taxon>Bacteria</taxon>
        <taxon>Bacillati</taxon>
        <taxon>Actinomycetota</taxon>
        <taxon>Actinomycetes</taxon>
        <taxon>Pseudonocardiales</taxon>
        <taxon>Pseudonocardiaceae</taxon>
        <taxon>Pseudonocardia</taxon>
    </lineage>
</organism>
<evidence type="ECO:0000256" key="4">
    <source>
        <dbReference type="ARBA" id="ARBA00023163"/>
    </source>
</evidence>
<evidence type="ECO:0000256" key="6">
    <source>
        <dbReference type="ARBA" id="ARBA00070406"/>
    </source>
</evidence>
<dbReference type="GO" id="GO:0003677">
    <property type="term" value="F:DNA binding"/>
    <property type="evidence" value="ECO:0007669"/>
    <property type="project" value="UniProtKB-KW"/>
</dbReference>
<dbReference type="InterPro" id="IPR050707">
    <property type="entry name" value="HTH_MetabolicPath_Reg"/>
</dbReference>
<dbReference type="EMBL" id="BSFQ01000002">
    <property type="protein sequence ID" value="GLL09717.1"/>
    <property type="molecule type" value="Genomic_DNA"/>
</dbReference>
<dbReference type="PROSITE" id="PS51078">
    <property type="entry name" value="ICLR_ED"/>
    <property type="match status" value="1"/>
</dbReference>
<dbReference type="Pfam" id="PF09339">
    <property type="entry name" value="HTH_IclR"/>
    <property type="match status" value="1"/>
</dbReference>
<dbReference type="PANTHER" id="PTHR30136:SF24">
    <property type="entry name" value="HTH-TYPE TRANSCRIPTIONAL REPRESSOR ALLR"/>
    <property type="match status" value="1"/>
</dbReference>
<dbReference type="GO" id="GO:0045892">
    <property type="term" value="P:negative regulation of DNA-templated transcription"/>
    <property type="evidence" value="ECO:0007669"/>
    <property type="project" value="TreeGrafter"/>
</dbReference>
<sequence length="249" mass="26625">MQSVHRAVSILQVLAIHGAAGVTEIATELGVHKSTVFRLLATLEARGLVEQHTERGRYRLGYGVVQLAAGATKADDLSLLSRPICRQLAETVHETVNVTVHDGRAVISIDQVLGSPTITTNNWVGRRAPMHATAAGKVFMAQMDRGELDALLAEGLEAYTPRTIVDPATLGRELALIRERGYATTMEESEIGLAAVGAPIRTLDGRVIAAVTASGPTFRMNEDTLPGIVDHVLAAAAEISQRHGYPRRG</sequence>
<evidence type="ECO:0000256" key="1">
    <source>
        <dbReference type="ARBA" id="ARBA00022798"/>
    </source>
</evidence>
<dbReference type="PANTHER" id="PTHR30136">
    <property type="entry name" value="HELIX-TURN-HELIX TRANSCRIPTIONAL REGULATOR, ICLR FAMILY"/>
    <property type="match status" value="1"/>
</dbReference>
<dbReference type="InterPro" id="IPR036388">
    <property type="entry name" value="WH-like_DNA-bd_sf"/>
</dbReference>
<dbReference type="Gene3D" id="1.10.10.10">
    <property type="entry name" value="Winged helix-like DNA-binding domain superfamily/Winged helix DNA-binding domain"/>
    <property type="match status" value="1"/>
</dbReference>
<reference evidence="9" key="2">
    <citation type="submission" date="2023-01" db="EMBL/GenBank/DDBJ databases">
        <authorList>
            <person name="Sun Q."/>
            <person name="Evtushenko L."/>
        </authorList>
    </citation>
    <scope>NUCLEOTIDE SEQUENCE</scope>
    <source>
        <strain evidence="9">VKM Ac-1069</strain>
    </source>
</reference>
<evidence type="ECO:0000313" key="10">
    <source>
        <dbReference type="Proteomes" id="UP001143463"/>
    </source>
</evidence>
<comment type="caution">
    <text evidence="9">The sequence shown here is derived from an EMBL/GenBank/DDBJ whole genome shotgun (WGS) entry which is preliminary data.</text>
</comment>
<evidence type="ECO:0000256" key="2">
    <source>
        <dbReference type="ARBA" id="ARBA00023015"/>
    </source>
</evidence>
<evidence type="ECO:0000313" key="9">
    <source>
        <dbReference type="EMBL" id="GLL09717.1"/>
    </source>
</evidence>
<comment type="function">
    <text evidence="5">May be an activator protein for the gylABX operon.</text>
</comment>
<dbReference type="AlphaFoldDB" id="A0A9W6NUV0"/>
<feature type="domain" description="HTH iclR-type" evidence="7">
    <location>
        <begin position="1"/>
        <end position="62"/>
    </location>
</feature>
<dbReference type="Pfam" id="PF01614">
    <property type="entry name" value="IclR_C"/>
    <property type="match status" value="1"/>
</dbReference>
<dbReference type="InterPro" id="IPR014757">
    <property type="entry name" value="Tscrpt_reg_IclR_C"/>
</dbReference>
<feature type="domain" description="IclR-ED" evidence="8">
    <location>
        <begin position="63"/>
        <end position="245"/>
    </location>
</feature>
<dbReference type="FunFam" id="1.10.10.10:FF:000056">
    <property type="entry name" value="IclR family transcriptional regulator"/>
    <property type="match status" value="1"/>
</dbReference>
<dbReference type="RefSeq" id="WP_037040016.1">
    <property type="nucleotide sequence ID" value="NZ_BAAAUZ010000013.1"/>
</dbReference>
<keyword evidence="10" id="KW-1185">Reference proteome</keyword>
<keyword evidence="1" id="KW-0319">Glycerol metabolism</keyword>
<dbReference type="InterPro" id="IPR036390">
    <property type="entry name" value="WH_DNA-bd_sf"/>
</dbReference>
<name>A0A9W6NUV0_9PSEU</name>
<evidence type="ECO:0000259" key="7">
    <source>
        <dbReference type="PROSITE" id="PS51077"/>
    </source>
</evidence>
<evidence type="ECO:0000256" key="3">
    <source>
        <dbReference type="ARBA" id="ARBA00023125"/>
    </source>
</evidence>
<dbReference type="Proteomes" id="UP001143463">
    <property type="component" value="Unassembled WGS sequence"/>
</dbReference>
<proteinExistence type="predicted"/>
<protein>
    <recommendedName>
        <fullName evidence="6">Glycerol operon regulatory protein</fullName>
    </recommendedName>
</protein>
<reference evidence="9" key="1">
    <citation type="journal article" date="2014" name="Int. J. Syst. Evol. Microbiol.">
        <title>Complete genome sequence of Corynebacterium casei LMG S-19264T (=DSM 44701T), isolated from a smear-ripened cheese.</title>
        <authorList>
            <consortium name="US DOE Joint Genome Institute (JGI-PGF)"/>
            <person name="Walter F."/>
            <person name="Albersmeier A."/>
            <person name="Kalinowski J."/>
            <person name="Ruckert C."/>
        </authorList>
    </citation>
    <scope>NUCLEOTIDE SEQUENCE</scope>
    <source>
        <strain evidence="9">VKM Ac-1069</strain>
    </source>
</reference>
<evidence type="ECO:0000256" key="5">
    <source>
        <dbReference type="ARBA" id="ARBA00058938"/>
    </source>
</evidence>